<dbReference type="GO" id="GO:0005886">
    <property type="term" value="C:plasma membrane"/>
    <property type="evidence" value="ECO:0007669"/>
    <property type="project" value="UniProtKB-SubCell"/>
</dbReference>
<evidence type="ECO:0000256" key="2">
    <source>
        <dbReference type="ARBA" id="ARBA00007069"/>
    </source>
</evidence>
<evidence type="ECO:0000259" key="9">
    <source>
        <dbReference type="PROSITE" id="PS50928"/>
    </source>
</evidence>
<feature type="transmembrane region" description="Helical" evidence="8">
    <location>
        <begin position="172"/>
        <end position="196"/>
    </location>
</feature>
<keyword evidence="7 8" id="KW-0472">Membrane</keyword>
<organism evidence="10 11">
    <name type="scientific">Falsiroseomonas stagni DSM 19981</name>
    <dbReference type="NCBI Taxonomy" id="1123062"/>
    <lineage>
        <taxon>Bacteria</taxon>
        <taxon>Pseudomonadati</taxon>
        <taxon>Pseudomonadota</taxon>
        <taxon>Alphaproteobacteria</taxon>
        <taxon>Acetobacterales</taxon>
        <taxon>Roseomonadaceae</taxon>
        <taxon>Falsiroseomonas</taxon>
    </lineage>
</organism>
<dbReference type="CDD" id="cd06261">
    <property type="entry name" value="TM_PBP2"/>
    <property type="match status" value="1"/>
</dbReference>
<keyword evidence="3 8" id="KW-0813">Transport</keyword>
<dbReference type="AlphaFoldDB" id="A0A1I3ZCS9"/>
<evidence type="ECO:0000313" key="10">
    <source>
        <dbReference type="EMBL" id="SFK41803.1"/>
    </source>
</evidence>
<dbReference type="PROSITE" id="PS50928">
    <property type="entry name" value="ABC_TM1"/>
    <property type="match status" value="1"/>
</dbReference>
<keyword evidence="11" id="KW-1185">Reference proteome</keyword>
<dbReference type="EMBL" id="FOSQ01000002">
    <property type="protein sequence ID" value="SFK41803.1"/>
    <property type="molecule type" value="Genomic_DNA"/>
</dbReference>
<evidence type="ECO:0000313" key="11">
    <source>
        <dbReference type="Proteomes" id="UP000199473"/>
    </source>
</evidence>
<evidence type="ECO:0000256" key="7">
    <source>
        <dbReference type="ARBA" id="ARBA00023136"/>
    </source>
</evidence>
<dbReference type="Pfam" id="PF00528">
    <property type="entry name" value="BPD_transp_1"/>
    <property type="match status" value="1"/>
</dbReference>
<dbReference type="Gene3D" id="1.10.3720.10">
    <property type="entry name" value="MetI-like"/>
    <property type="match status" value="1"/>
</dbReference>
<evidence type="ECO:0000256" key="5">
    <source>
        <dbReference type="ARBA" id="ARBA00022692"/>
    </source>
</evidence>
<feature type="transmembrane region" description="Helical" evidence="8">
    <location>
        <begin position="312"/>
        <end position="336"/>
    </location>
</feature>
<keyword evidence="4" id="KW-1003">Cell membrane</keyword>
<keyword evidence="5 8" id="KW-0812">Transmembrane</keyword>
<evidence type="ECO:0000256" key="8">
    <source>
        <dbReference type="RuleBase" id="RU363032"/>
    </source>
</evidence>
<evidence type="ECO:0000256" key="3">
    <source>
        <dbReference type="ARBA" id="ARBA00022448"/>
    </source>
</evidence>
<evidence type="ECO:0000256" key="1">
    <source>
        <dbReference type="ARBA" id="ARBA00004651"/>
    </source>
</evidence>
<dbReference type="GO" id="GO:0055085">
    <property type="term" value="P:transmembrane transport"/>
    <property type="evidence" value="ECO:0007669"/>
    <property type="project" value="InterPro"/>
</dbReference>
<dbReference type="STRING" id="1123062.SAMN02745775_102394"/>
<dbReference type="InterPro" id="IPR035906">
    <property type="entry name" value="MetI-like_sf"/>
</dbReference>
<keyword evidence="6 8" id="KW-1133">Transmembrane helix</keyword>
<dbReference type="PANTHER" id="PTHR42929">
    <property type="entry name" value="INNER MEMBRANE ABC TRANSPORTER PERMEASE PROTEIN YDCU-RELATED-RELATED"/>
    <property type="match status" value="1"/>
</dbReference>
<dbReference type="OrthoDB" id="7915284at2"/>
<evidence type="ECO:0000256" key="6">
    <source>
        <dbReference type="ARBA" id="ARBA00022989"/>
    </source>
</evidence>
<gene>
    <name evidence="10" type="ORF">SAMN02745775_102394</name>
</gene>
<feature type="transmembrane region" description="Helical" evidence="8">
    <location>
        <begin position="252"/>
        <end position="275"/>
    </location>
</feature>
<comment type="similarity">
    <text evidence="2">Belongs to the binding-protein-dependent transport system permease family. CysTW subfamily.</text>
</comment>
<accession>A0A1I3ZCS9</accession>
<sequence>MRRTNWLAALLIAPLMLLILGSFLLPVGFALFTAVADREVAETLPRTRAALVAWDGQGLPPEAAFAAMAQELGQALEDRRIGDMAQRLNFERTGMRGLLLRTARAANRLSAPYATSMVTLDARWGAPETWLLVQRAGGPVTPLYLLRAMDLQRAAGGGIEAVAADEALYRMLFWRTLGISLVVTALCVILAYPVAYTIARLRAPWSSIALTLVLIPFWSSVLVRSTAWFVLLQREGPVNQAMMALGLTEVPVQIVGTRIAVVVALVHVLLPFAVLPMHSVMKRLDQTYLRAAASLGANGFQRFFRVWLPMSLPGVLAGGAMVFLLAVGMYTAPALVGGDRDQMVAWFIAYFMNREVNWGMAAALSAYLLAMTGAAIGLARVLTSGIATSGGRA</sequence>
<proteinExistence type="inferred from homology"/>
<evidence type="ECO:0000256" key="4">
    <source>
        <dbReference type="ARBA" id="ARBA00022475"/>
    </source>
</evidence>
<dbReference type="RefSeq" id="WP_092958447.1">
    <property type="nucleotide sequence ID" value="NZ_FOSQ01000002.1"/>
</dbReference>
<reference evidence="10 11" key="1">
    <citation type="submission" date="2016-10" db="EMBL/GenBank/DDBJ databases">
        <authorList>
            <person name="de Groot N.N."/>
        </authorList>
    </citation>
    <scope>NUCLEOTIDE SEQUENCE [LARGE SCALE GENOMIC DNA]</scope>
    <source>
        <strain evidence="10 11">DSM 19981</strain>
    </source>
</reference>
<protein>
    <submittedName>
        <fullName evidence="10">Putative spermidine/putrescine transport system permease protein</fullName>
    </submittedName>
</protein>
<feature type="domain" description="ABC transmembrane type-1" evidence="9">
    <location>
        <begin position="173"/>
        <end position="379"/>
    </location>
</feature>
<feature type="transmembrane region" description="Helical" evidence="8">
    <location>
        <begin position="356"/>
        <end position="382"/>
    </location>
</feature>
<dbReference type="SUPFAM" id="SSF161098">
    <property type="entry name" value="MetI-like"/>
    <property type="match status" value="1"/>
</dbReference>
<dbReference type="Proteomes" id="UP000199473">
    <property type="component" value="Unassembled WGS sequence"/>
</dbReference>
<dbReference type="InterPro" id="IPR000515">
    <property type="entry name" value="MetI-like"/>
</dbReference>
<name>A0A1I3ZCS9_9PROT</name>
<dbReference type="PANTHER" id="PTHR42929:SF5">
    <property type="entry name" value="ABC TRANSPORTER PERMEASE PROTEIN"/>
    <property type="match status" value="1"/>
</dbReference>
<feature type="transmembrane region" description="Helical" evidence="8">
    <location>
        <begin position="208"/>
        <end position="232"/>
    </location>
</feature>
<comment type="subcellular location">
    <subcellularLocation>
        <location evidence="1 8">Cell membrane</location>
        <topology evidence="1 8">Multi-pass membrane protein</topology>
    </subcellularLocation>
</comment>